<dbReference type="AlphaFoldDB" id="A0A2R8B4D9"/>
<evidence type="ECO:0000313" key="5">
    <source>
        <dbReference type="Proteomes" id="UP000244924"/>
    </source>
</evidence>
<evidence type="ECO:0000259" key="3">
    <source>
        <dbReference type="PROSITE" id="PS51186"/>
    </source>
</evidence>
<dbReference type="InterPro" id="IPR000182">
    <property type="entry name" value="GNAT_dom"/>
</dbReference>
<keyword evidence="2" id="KW-0012">Acyltransferase</keyword>
<protein>
    <recommendedName>
        <fullName evidence="3">N-acetyltransferase domain-containing protein</fullName>
    </recommendedName>
</protein>
<dbReference type="PANTHER" id="PTHR43877">
    <property type="entry name" value="AMINOALKYLPHOSPHONATE N-ACETYLTRANSFERASE-RELATED-RELATED"/>
    <property type="match status" value="1"/>
</dbReference>
<keyword evidence="1" id="KW-0808">Transferase</keyword>
<proteinExistence type="predicted"/>
<dbReference type="SUPFAM" id="SSF55729">
    <property type="entry name" value="Acyl-CoA N-acyltransferases (Nat)"/>
    <property type="match status" value="1"/>
</dbReference>
<evidence type="ECO:0000256" key="2">
    <source>
        <dbReference type="ARBA" id="ARBA00023315"/>
    </source>
</evidence>
<gene>
    <name evidence="4" type="ORF">DEA8626_00990</name>
</gene>
<reference evidence="4 5" key="1">
    <citation type="submission" date="2018-03" db="EMBL/GenBank/DDBJ databases">
        <authorList>
            <person name="Keele B.F."/>
        </authorList>
    </citation>
    <scope>NUCLEOTIDE SEQUENCE [LARGE SCALE GENOMIC DNA]</scope>
    <source>
        <strain evidence="4 5">CECT 8626</strain>
    </source>
</reference>
<keyword evidence="5" id="KW-1185">Reference proteome</keyword>
<dbReference type="EMBL" id="OMOQ01000001">
    <property type="protein sequence ID" value="SPH17467.1"/>
    <property type="molecule type" value="Genomic_DNA"/>
</dbReference>
<name>A0A2R8B4D9_9RHOB</name>
<dbReference type="PROSITE" id="PS51186">
    <property type="entry name" value="GNAT"/>
    <property type="match status" value="1"/>
</dbReference>
<dbReference type="OrthoDB" id="9804026at2"/>
<evidence type="ECO:0000313" key="4">
    <source>
        <dbReference type="EMBL" id="SPH17467.1"/>
    </source>
</evidence>
<dbReference type="CDD" id="cd04301">
    <property type="entry name" value="NAT_SF"/>
    <property type="match status" value="1"/>
</dbReference>
<dbReference type="GO" id="GO:0016747">
    <property type="term" value="F:acyltransferase activity, transferring groups other than amino-acyl groups"/>
    <property type="evidence" value="ECO:0007669"/>
    <property type="project" value="InterPro"/>
</dbReference>
<dbReference type="Pfam" id="PF00583">
    <property type="entry name" value="Acetyltransf_1"/>
    <property type="match status" value="1"/>
</dbReference>
<feature type="domain" description="N-acetyltransferase" evidence="3">
    <location>
        <begin position="3"/>
        <end position="193"/>
    </location>
</feature>
<dbReference type="InterPro" id="IPR016181">
    <property type="entry name" value="Acyl_CoA_acyltransferase"/>
</dbReference>
<dbReference type="RefSeq" id="WP_146188833.1">
    <property type="nucleotide sequence ID" value="NZ_OMOQ01000001.1"/>
</dbReference>
<dbReference type="InterPro" id="IPR050832">
    <property type="entry name" value="Bact_Acetyltransf"/>
</dbReference>
<organism evidence="4 5">
    <name type="scientific">Albidovulum aquaemixtae</name>
    <dbReference type="NCBI Taxonomy" id="1542388"/>
    <lineage>
        <taxon>Bacteria</taxon>
        <taxon>Pseudomonadati</taxon>
        <taxon>Pseudomonadota</taxon>
        <taxon>Alphaproteobacteria</taxon>
        <taxon>Rhodobacterales</taxon>
        <taxon>Paracoccaceae</taxon>
        <taxon>Albidovulum</taxon>
    </lineage>
</organism>
<sequence length="193" mass="20754">MPLTIRKATPDDAPLLVRVIDMASGGVVPTLWAEMASPDMDGFGVGLTLVAAEDGDFSYRNGFIAERNGTELGGLIGYVLPTTPQPAGPDVPEVFVGIEELAQLVPGHWYINFMAAVPEERRQGVGAALLNEAEEQARDRSCPGLALIVTASNEKAISVYRRAGYTERARRPFDLSDFGTGPTEAVLMVKEFD</sequence>
<dbReference type="Gene3D" id="3.40.630.30">
    <property type="match status" value="1"/>
</dbReference>
<evidence type="ECO:0000256" key="1">
    <source>
        <dbReference type="ARBA" id="ARBA00022679"/>
    </source>
</evidence>
<dbReference type="Proteomes" id="UP000244924">
    <property type="component" value="Unassembled WGS sequence"/>
</dbReference>
<accession>A0A2R8B4D9</accession>